<evidence type="ECO:0000313" key="3">
    <source>
        <dbReference type="Proteomes" id="UP000886818"/>
    </source>
</evidence>
<protein>
    <submittedName>
        <fullName evidence="2">Glycosyl transferase</fullName>
    </submittedName>
</protein>
<gene>
    <name evidence="2" type="ORF">KVH43_00755</name>
</gene>
<feature type="domain" description="Streptomycin biosynthesis protein StrF" evidence="1">
    <location>
        <begin position="8"/>
        <end position="218"/>
    </location>
</feature>
<dbReference type="InterPro" id="IPR059123">
    <property type="entry name" value="StrF_dom"/>
</dbReference>
<dbReference type="EMBL" id="CP078093">
    <property type="protein sequence ID" value="QXM06349.1"/>
    <property type="molecule type" value="Genomic_DNA"/>
</dbReference>
<dbReference type="GO" id="GO:0016740">
    <property type="term" value="F:transferase activity"/>
    <property type="evidence" value="ECO:0007669"/>
    <property type="project" value="UniProtKB-KW"/>
</dbReference>
<evidence type="ECO:0000259" key="1">
    <source>
        <dbReference type="Pfam" id="PF13712"/>
    </source>
</evidence>
<dbReference type="RefSeq" id="WP_218283045.1">
    <property type="nucleotide sequence ID" value="NZ_CP078093.1"/>
</dbReference>
<reference evidence="2" key="1">
    <citation type="submission" date="2021-07" db="EMBL/GenBank/DDBJ databases">
        <title>Complete genome sequence of Crassaminicella sp. 143-21, isolated from a deep-sea hydrothermal vent.</title>
        <authorList>
            <person name="Li X."/>
        </authorList>
    </citation>
    <scope>NUCLEOTIDE SEQUENCE</scope>
    <source>
        <strain evidence="2">143-21</strain>
    </source>
</reference>
<sequence length="708" mass="81087">MLDPKKICFITCVNDEKMYEEALLYIKNLQIPENYTIETLCIKNAKSITKGYNQGMKFSNAKYKVYIHQDVFIINKKFISDFINIFEQDKNIGMLGVAGSKTIPSSGIWWEAQQTYGKVYDSHTGRLELLQFNTVANKYESVKAIDGLIMITQYDIPWREDLLDGWHFYDASQSIEFIKAGYKVAIPKQSKPWCIHDCGIVNVNNGYEKYRKIFLDEYAKELFPSYKNKKSKYNEFYNLGRKLIEKSSSIMNDFISHAKISALSKDFENAMLWAMHAGKFATFHHCGIFASKELENILIECAKNITPTKINIDFKIPEKKSSKKKILHVFSEAYNIGGHTRFIKRWIQADSKENEHAVIITLNHKTTPNWLIDSVKISDGFYCCLDQFSSSLFEKANLLRHIAYNWADIVILNTHPFDPIPTAAFGIAGGPPVIFLNHADHTFSLGLGAVDLVADIRPAGQIITLGKKGIMKSLLLPIPIEKNILPLSKAEARKKLNIPKDAIVLLSIASEYKYTPCLGYDFLEIVKDIVTHNENVMLLVVGPKDHGRWHQAKLDTNKAILSFGIQSDLNLFYACADIYLDSFSIGSLTSTLEAGFYGLPIVGFKNPHRPILTNYDISLDKADTHVKNIELYKKKIQNLIDNKALRKKRGDFISKIIYNDHYAHWHKYLNTLYSALPNSHEVFGLKDELFQLDELDFFWAYFQNIIYK</sequence>
<dbReference type="Proteomes" id="UP000886818">
    <property type="component" value="Chromosome"/>
</dbReference>
<dbReference type="Pfam" id="PF13712">
    <property type="entry name" value="Glyco_tranf_2_5"/>
    <property type="match status" value="1"/>
</dbReference>
<name>A0ABX8RBB3_9CLOT</name>
<accession>A0ABX8RBB3</accession>
<keyword evidence="3" id="KW-1185">Reference proteome</keyword>
<keyword evidence="2" id="KW-0808">Transferase</keyword>
<proteinExistence type="predicted"/>
<organism evidence="2 3">
    <name type="scientific">Crassaminicella indica</name>
    <dbReference type="NCBI Taxonomy" id="2855394"/>
    <lineage>
        <taxon>Bacteria</taxon>
        <taxon>Bacillati</taxon>
        <taxon>Bacillota</taxon>
        <taxon>Clostridia</taxon>
        <taxon>Eubacteriales</taxon>
        <taxon>Clostridiaceae</taxon>
        <taxon>Crassaminicella</taxon>
    </lineage>
</organism>
<evidence type="ECO:0000313" key="2">
    <source>
        <dbReference type="EMBL" id="QXM06349.1"/>
    </source>
</evidence>